<dbReference type="InterPro" id="IPR007214">
    <property type="entry name" value="YbaK/aa-tRNA-synth-assoc-dom"/>
</dbReference>
<dbReference type="InterPro" id="IPR036754">
    <property type="entry name" value="YbaK/aa-tRNA-synt-asso_dom_sf"/>
</dbReference>
<accession>A0A7C9PLX3</accession>
<dbReference type="Pfam" id="PF04073">
    <property type="entry name" value="tRNA_edit"/>
    <property type="match status" value="1"/>
</dbReference>
<dbReference type="EMBL" id="JAAGWZ010000001">
    <property type="protein sequence ID" value="NEM90351.1"/>
    <property type="molecule type" value="Genomic_DNA"/>
</dbReference>
<dbReference type="PANTHER" id="PTHR30411">
    <property type="entry name" value="CYTOPLASMIC PROTEIN"/>
    <property type="match status" value="1"/>
</dbReference>
<gene>
    <name evidence="3" type="ORF">G3T37_03170</name>
</gene>
<feature type="compositionally biased region" description="Basic residues" evidence="1">
    <location>
        <begin position="52"/>
        <end position="64"/>
    </location>
</feature>
<name>A0A7C9PLX3_9MICO</name>
<evidence type="ECO:0000259" key="2">
    <source>
        <dbReference type="Pfam" id="PF04073"/>
    </source>
</evidence>
<feature type="domain" description="YbaK/aminoacyl-tRNA synthetase-associated" evidence="2">
    <location>
        <begin position="262"/>
        <end position="376"/>
    </location>
</feature>
<dbReference type="Proteomes" id="UP000479756">
    <property type="component" value="Unassembled WGS sequence"/>
</dbReference>
<sequence>MGARTTGTASSIPPIVSGALTRRVADPLCATGAERIVITPILPESERDHGRSRASGRRAVRRPGGRAQVGLGPGDARESTIDGQRSVTQRRAQRANRARCGAVDTDRAGPCRRRRPAGVPGLAARRPQARSPGSRSDRDRLLRRLPRRELRRGARRHARNRRHLGELESPRLRAGAAGPRPEAHPVLEEGAAGRRGPAGSRVVGRAALRSRGVLPLRALTVSPGGSGRATSTGHTLVSGVDRVADDARARGLEIEIVERGPAGSLAEAAASLGLSPAGIVKTLVVKRHDGDFLFALVPGDRQISWPKLRALVGVNRLRMPDAEVAFEATGYERGTITPLGSTTAWPVYADERMIGRRIALGAGAHGRSAFVDADALIASFGATVADLTDPA</sequence>
<evidence type="ECO:0000313" key="3">
    <source>
        <dbReference type="EMBL" id="NEM90351.1"/>
    </source>
</evidence>
<dbReference type="AlphaFoldDB" id="A0A7C9PLX3"/>
<evidence type="ECO:0000313" key="4">
    <source>
        <dbReference type="Proteomes" id="UP000479756"/>
    </source>
</evidence>
<protein>
    <submittedName>
        <fullName evidence="3">YbaK/EbsC family protein</fullName>
    </submittedName>
</protein>
<dbReference type="PANTHER" id="PTHR30411:SF1">
    <property type="entry name" value="CYTOPLASMIC PROTEIN"/>
    <property type="match status" value="1"/>
</dbReference>
<dbReference type="GO" id="GO:0002161">
    <property type="term" value="F:aminoacyl-tRNA deacylase activity"/>
    <property type="evidence" value="ECO:0007669"/>
    <property type="project" value="InterPro"/>
</dbReference>
<proteinExistence type="predicted"/>
<reference evidence="3 4" key="1">
    <citation type="journal article" date="2014" name="Int. J. Syst. Evol. Microbiol.">
        <title>Description of Galbitalea soli gen. nov., sp. nov., and Frondihabitans sucicola sp. nov.</title>
        <authorList>
            <person name="Kim S.J."/>
            <person name="Lim J.M."/>
            <person name="Ahn J.H."/>
            <person name="Weon H.Y."/>
            <person name="Hamada M."/>
            <person name="Suzuki K."/>
            <person name="Ahn T.Y."/>
            <person name="Kwon S.W."/>
        </authorList>
    </citation>
    <scope>NUCLEOTIDE SEQUENCE [LARGE SCALE GENOMIC DNA]</scope>
    <source>
        <strain evidence="3 4">NBRC 108727</strain>
    </source>
</reference>
<feature type="compositionally biased region" description="Basic residues" evidence="1">
    <location>
        <begin position="153"/>
        <end position="162"/>
    </location>
</feature>
<organism evidence="3 4">
    <name type="scientific">Galbitalea soli</name>
    <dbReference type="NCBI Taxonomy" id="1268042"/>
    <lineage>
        <taxon>Bacteria</taxon>
        <taxon>Bacillati</taxon>
        <taxon>Actinomycetota</taxon>
        <taxon>Actinomycetes</taxon>
        <taxon>Micrococcales</taxon>
        <taxon>Microbacteriaceae</taxon>
        <taxon>Galbitalea</taxon>
    </lineage>
</organism>
<dbReference type="SUPFAM" id="SSF55826">
    <property type="entry name" value="YbaK/ProRS associated domain"/>
    <property type="match status" value="1"/>
</dbReference>
<evidence type="ECO:0000256" key="1">
    <source>
        <dbReference type="SAM" id="MobiDB-lite"/>
    </source>
</evidence>
<keyword evidence="4" id="KW-1185">Reference proteome</keyword>
<dbReference type="CDD" id="cd04332">
    <property type="entry name" value="YbaK_like"/>
    <property type="match status" value="1"/>
</dbReference>
<dbReference type="Gene3D" id="3.90.960.10">
    <property type="entry name" value="YbaK/aminoacyl-tRNA synthetase-associated domain"/>
    <property type="match status" value="1"/>
</dbReference>
<comment type="caution">
    <text evidence="3">The sequence shown here is derived from an EMBL/GenBank/DDBJ whole genome shotgun (WGS) entry which is preliminary data.</text>
</comment>
<feature type="compositionally biased region" description="Basic and acidic residues" evidence="1">
    <location>
        <begin position="135"/>
        <end position="152"/>
    </location>
</feature>
<feature type="region of interest" description="Disordered" evidence="1">
    <location>
        <begin position="41"/>
        <end position="200"/>
    </location>
</feature>